<feature type="coiled-coil region" evidence="1">
    <location>
        <begin position="30"/>
        <end position="89"/>
    </location>
</feature>
<dbReference type="RefSeq" id="WP_062834264.1">
    <property type="nucleotide sequence ID" value="NZ_BCNV01000001.1"/>
</dbReference>
<evidence type="ECO:0000313" key="5">
    <source>
        <dbReference type="Proteomes" id="UP000187134"/>
    </source>
</evidence>
<reference evidence="4" key="2">
    <citation type="submission" date="2016-01" db="EMBL/GenBank/DDBJ databases">
        <title>Draft Genome Sequence of Paenibacillus amylolyticus Heshi-A3 that Was Isolated from Fermented Rice Bran with Aging Salted Mackerel, Which Was Named Heshiko as Traditional Fermented Seafood in Japan.</title>
        <authorList>
            <person name="Akuzawa S."/>
            <person name="Nakagawa J."/>
            <person name="Kanekatsu T."/>
            <person name="Kubota E."/>
            <person name="Ohtake R."/>
            <person name="Suzuki T."/>
            <person name="Kanesaki Y."/>
        </authorList>
    </citation>
    <scope>NUCLEOTIDE SEQUENCE [LARGE SCALE GENOMIC DNA]</scope>
    <source>
        <strain evidence="4">Heshi-A3</strain>
    </source>
</reference>
<dbReference type="Proteomes" id="UP000069697">
    <property type="component" value="Unassembled WGS sequence"/>
</dbReference>
<reference evidence="3 5" key="3">
    <citation type="submission" date="2016-11" db="EMBL/GenBank/DDBJ databases">
        <title>Paenibacillus species isolates.</title>
        <authorList>
            <person name="Beno S.M."/>
        </authorList>
    </citation>
    <scope>NUCLEOTIDE SEQUENCE [LARGE SCALE GENOMIC DNA]</scope>
    <source>
        <strain evidence="3 5">FSL H8-0246</strain>
    </source>
</reference>
<dbReference type="EMBL" id="BCNV01000001">
    <property type="protein sequence ID" value="GAS81576.1"/>
    <property type="molecule type" value="Genomic_DNA"/>
</dbReference>
<gene>
    <name evidence="3" type="ORF">BK131_07615</name>
    <name evidence="2" type="ORF">PAHA3_1650</name>
</gene>
<dbReference type="EMBL" id="MRTJ01000001">
    <property type="protein sequence ID" value="OMF17809.1"/>
    <property type="molecule type" value="Genomic_DNA"/>
</dbReference>
<name>A0A100VKT1_PAEAM</name>
<evidence type="ECO:0000313" key="3">
    <source>
        <dbReference type="EMBL" id="OMF17809.1"/>
    </source>
</evidence>
<dbReference type="OrthoDB" id="2665143at2"/>
<sequence length="95" mass="10579">MTYSQRLSDGANSSDLIYLEHQIGTTKEELRIALEKQETYKRELADLKSSPLGTASKEGLDEQVLMEKASHTQNLIETLSAQLDQLQEALAKLGD</sequence>
<reference evidence="2 4" key="1">
    <citation type="journal article" date="2016" name="Genome Announc.">
        <title>Draft Genome Sequence of Paenibacillus amylolyticus Heshi-A3, Isolated from Fermented Rice Bran in a Japanese Fermented Seafood Dish.</title>
        <authorList>
            <person name="Akuzawa S."/>
            <person name="Nagaoka J."/>
            <person name="Kanekatsu M."/>
            <person name="Kubota E."/>
            <person name="Ohtake R."/>
            <person name="Suzuki T."/>
            <person name="Kanesaki Y."/>
        </authorList>
    </citation>
    <scope>NUCLEOTIDE SEQUENCE [LARGE SCALE GENOMIC DNA]</scope>
    <source>
        <strain evidence="2 4">Heshi-A3</strain>
    </source>
</reference>
<organism evidence="2 4">
    <name type="scientific">Paenibacillus amylolyticus</name>
    <dbReference type="NCBI Taxonomy" id="1451"/>
    <lineage>
        <taxon>Bacteria</taxon>
        <taxon>Bacillati</taxon>
        <taxon>Bacillota</taxon>
        <taxon>Bacilli</taxon>
        <taxon>Bacillales</taxon>
        <taxon>Paenibacillaceae</taxon>
        <taxon>Paenibacillus</taxon>
    </lineage>
</organism>
<protein>
    <submittedName>
        <fullName evidence="2">Uncharacterized protein</fullName>
    </submittedName>
</protein>
<keyword evidence="1" id="KW-0175">Coiled coil</keyword>
<comment type="caution">
    <text evidence="2">The sequence shown here is derived from an EMBL/GenBank/DDBJ whole genome shotgun (WGS) entry which is preliminary data.</text>
</comment>
<dbReference type="AlphaFoldDB" id="A0A100VKT1"/>
<evidence type="ECO:0000313" key="4">
    <source>
        <dbReference type="Proteomes" id="UP000069697"/>
    </source>
</evidence>
<evidence type="ECO:0000256" key="1">
    <source>
        <dbReference type="SAM" id="Coils"/>
    </source>
</evidence>
<evidence type="ECO:0000313" key="2">
    <source>
        <dbReference type="EMBL" id="GAS81576.1"/>
    </source>
</evidence>
<dbReference type="Proteomes" id="UP000187134">
    <property type="component" value="Unassembled WGS sequence"/>
</dbReference>
<accession>A0A100VKT1</accession>
<proteinExistence type="predicted"/>